<dbReference type="AlphaFoldDB" id="A0A8J3R104"/>
<name>A0A8J3R104_9ACTN</name>
<dbReference type="EMBL" id="BONZ01000090">
    <property type="protein sequence ID" value="GIH20221.1"/>
    <property type="molecule type" value="Genomic_DNA"/>
</dbReference>
<keyword evidence="1" id="KW-1133">Transmembrane helix</keyword>
<evidence type="ECO:0000313" key="3">
    <source>
        <dbReference type="Proteomes" id="UP000642748"/>
    </source>
</evidence>
<organism evidence="2 3">
    <name type="scientific">Rugosimonospora africana</name>
    <dbReference type="NCBI Taxonomy" id="556532"/>
    <lineage>
        <taxon>Bacteria</taxon>
        <taxon>Bacillati</taxon>
        <taxon>Actinomycetota</taxon>
        <taxon>Actinomycetes</taxon>
        <taxon>Micromonosporales</taxon>
        <taxon>Micromonosporaceae</taxon>
        <taxon>Rugosimonospora</taxon>
    </lineage>
</organism>
<reference evidence="2" key="1">
    <citation type="submission" date="2021-01" db="EMBL/GenBank/DDBJ databases">
        <title>Whole genome shotgun sequence of Rugosimonospora africana NBRC 104875.</title>
        <authorList>
            <person name="Komaki H."/>
            <person name="Tamura T."/>
        </authorList>
    </citation>
    <scope>NUCLEOTIDE SEQUENCE</scope>
    <source>
        <strain evidence="2">NBRC 104875</strain>
    </source>
</reference>
<accession>A0A8J3R104</accession>
<comment type="caution">
    <text evidence="2">The sequence shown here is derived from an EMBL/GenBank/DDBJ whole genome shotgun (WGS) entry which is preliminary data.</text>
</comment>
<feature type="transmembrane region" description="Helical" evidence="1">
    <location>
        <begin position="16"/>
        <end position="37"/>
    </location>
</feature>
<proteinExistence type="predicted"/>
<evidence type="ECO:0000256" key="1">
    <source>
        <dbReference type="SAM" id="Phobius"/>
    </source>
</evidence>
<keyword evidence="1" id="KW-0472">Membrane</keyword>
<dbReference type="Proteomes" id="UP000642748">
    <property type="component" value="Unassembled WGS sequence"/>
</dbReference>
<protein>
    <submittedName>
        <fullName evidence="2">Uncharacterized protein</fullName>
    </submittedName>
</protein>
<sequence length="171" mass="16988">MPPPPPPTKKSSVGKVIGIVVAVVVVLCGVGVVVAAVNGGNDSGQTSGSVASPAAPVGAPATTAAAVAATTKAAAPPAPRTLLQLSGSGIKKSNTFTTGDEWTLSYSFNCSSFGGQGNFAVTEYDSTGMPTDVLVNELAKSGKDTVPQHADGGGHYLEINSECTWSLIVTG</sequence>
<evidence type="ECO:0000313" key="2">
    <source>
        <dbReference type="EMBL" id="GIH20221.1"/>
    </source>
</evidence>
<gene>
    <name evidence="2" type="ORF">Raf01_83930</name>
</gene>
<keyword evidence="3" id="KW-1185">Reference proteome</keyword>
<keyword evidence="1" id="KW-0812">Transmembrane</keyword>